<keyword evidence="3" id="KW-0472">Membrane</keyword>
<evidence type="ECO:0000313" key="5">
    <source>
        <dbReference type="EMBL" id="CAH0689252.1"/>
    </source>
</evidence>
<keyword evidence="3" id="KW-0812">Transmembrane</keyword>
<organism evidence="5 6">
    <name type="scientific">Chilo suppressalis</name>
    <name type="common">Asiatic rice borer moth</name>
    <dbReference type="NCBI Taxonomy" id="168631"/>
    <lineage>
        <taxon>Eukaryota</taxon>
        <taxon>Metazoa</taxon>
        <taxon>Ecdysozoa</taxon>
        <taxon>Arthropoda</taxon>
        <taxon>Hexapoda</taxon>
        <taxon>Insecta</taxon>
        <taxon>Pterygota</taxon>
        <taxon>Neoptera</taxon>
        <taxon>Endopterygota</taxon>
        <taxon>Lepidoptera</taxon>
        <taxon>Glossata</taxon>
        <taxon>Ditrysia</taxon>
        <taxon>Pyraloidea</taxon>
        <taxon>Crambidae</taxon>
        <taxon>Crambinae</taxon>
        <taxon>Chilo</taxon>
    </lineage>
</organism>
<gene>
    <name evidence="5" type="ORF">CHILSU_LOCUS7825</name>
</gene>
<dbReference type="Gene3D" id="3.80.10.10">
    <property type="entry name" value="Ribonuclease Inhibitor"/>
    <property type="match status" value="2"/>
</dbReference>
<dbReference type="PRINTS" id="PR00019">
    <property type="entry name" value="LEURICHRPT"/>
</dbReference>
<dbReference type="SUPFAM" id="SSF52058">
    <property type="entry name" value="L domain-like"/>
    <property type="match status" value="1"/>
</dbReference>
<evidence type="ECO:0000256" key="3">
    <source>
        <dbReference type="SAM" id="Phobius"/>
    </source>
</evidence>
<dbReference type="Pfam" id="PF00560">
    <property type="entry name" value="LRR_1"/>
    <property type="match status" value="1"/>
</dbReference>
<reference evidence="5" key="1">
    <citation type="submission" date="2021-12" db="EMBL/GenBank/DDBJ databases">
        <authorList>
            <person name="King R."/>
        </authorList>
    </citation>
    <scope>NUCLEOTIDE SEQUENCE</scope>
</reference>
<sequence length="478" mass="54270">MYLRAFCVVVMFGMICPQDETDIIESTTIDPTPEICKVCECADGMLDCTNRQLTQSFTLEEWNQLKSLNIKEVNLSGNSIEMLTVIAELPIEKLNVSQNRLEMIDDWCFKYLENLSTLDLSRNELEDLNKRAFWGLLLPDSKIRPLSKMRYLSLAHNDLHVIPKDAFAFMHNLRYLDLSRNPLGILDQVATGTLTELPFLRELVLSGCGLETLPDGLFRSLRRLERLDISSNKFTTIPAALNSAITINYLNFDKNPITNLTEKTSLSTLIRLRELRLCNTRLQTIGPGALGGLASLETLYICNNPRLTTIDEEFLNWKDDDGTDLWPALKRLYLHNNNVSEIDPDFLFRWDQITDASFHDNPYVCDCKNQWMVDVLVPLITKINGSAADMICTKPQEIRGMSFYQLFENSKTLECPQAAETAVLPGSETAIVLGVIIGVFAAFPLVFVIVLLWRRGYFAKCRKKMSSDQDSDEEHAAL</sequence>
<dbReference type="PANTHER" id="PTHR45712">
    <property type="entry name" value="AGAP008170-PA"/>
    <property type="match status" value="1"/>
</dbReference>
<dbReference type="Pfam" id="PF13855">
    <property type="entry name" value="LRR_8"/>
    <property type="match status" value="4"/>
</dbReference>
<dbReference type="PANTHER" id="PTHR45712:SF22">
    <property type="entry name" value="INSULIN-LIKE GROWTH FACTOR-BINDING PROTEIN COMPLEX ACID LABILE SUBUNIT"/>
    <property type="match status" value="1"/>
</dbReference>
<keyword evidence="4" id="KW-0732">Signal</keyword>
<keyword evidence="3" id="KW-1133">Transmembrane helix</keyword>
<keyword evidence="2" id="KW-0677">Repeat</keyword>
<evidence type="ECO:0000256" key="4">
    <source>
        <dbReference type="SAM" id="SignalP"/>
    </source>
</evidence>
<evidence type="ECO:0000256" key="1">
    <source>
        <dbReference type="ARBA" id="ARBA00022614"/>
    </source>
</evidence>
<evidence type="ECO:0008006" key="7">
    <source>
        <dbReference type="Google" id="ProtNLM"/>
    </source>
</evidence>
<keyword evidence="6" id="KW-1185">Reference proteome</keyword>
<feature type="chain" id="PRO_5045434865" description="LRRCT domain-containing protein" evidence="4">
    <location>
        <begin position="22"/>
        <end position="478"/>
    </location>
</feature>
<accession>A0ABN8EB22</accession>
<dbReference type="SMART" id="SM00369">
    <property type="entry name" value="LRR_TYP"/>
    <property type="match status" value="8"/>
</dbReference>
<dbReference type="EMBL" id="OU963922">
    <property type="protein sequence ID" value="CAH0689252.1"/>
    <property type="molecule type" value="Genomic_DNA"/>
</dbReference>
<dbReference type="InterPro" id="IPR003591">
    <property type="entry name" value="Leu-rich_rpt_typical-subtyp"/>
</dbReference>
<dbReference type="InterPro" id="IPR032675">
    <property type="entry name" value="LRR_dom_sf"/>
</dbReference>
<protein>
    <recommendedName>
        <fullName evidence="7">LRRCT domain-containing protein</fullName>
    </recommendedName>
</protein>
<dbReference type="Proteomes" id="UP001153292">
    <property type="component" value="Chromosome 29"/>
</dbReference>
<feature type="transmembrane region" description="Helical" evidence="3">
    <location>
        <begin position="430"/>
        <end position="453"/>
    </location>
</feature>
<evidence type="ECO:0000256" key="2">
    <source>
        <dbReference type="ARBA" id="ARBA00022737"/>
    </source>
</evidence>
<keyword evidence="1" id="KW-0433">Leucine-rich repeat</keyword>
<dbReference type="InterPro" id="IPR001611">
    <property type="entry name" value="Leu-rich_rpt"/>
</dbReference>
<evidence type="ECO:0000313" key="6">
    <source>
        <dbReference type="Proteomes" id="UP001153292"/>
    </source>
</evidence>
<feature type="signal peptide" evidence="4">
    <location>
        <begin position="1"/>
        <end position="21"/>
    </location>
</feature>
<proteinExistence type="predicted"/>
<dbReference type="InterPro" id="IPR050333">
    <property type="entry name" value="SLRP"/>
</dbReference>
<name>A0ABN8EB22_CHISP</name>